<keyword evidence="2" id="KW-0853">WD repeat</keyword>
<dbReference type="PANTHER" id="PTHR12442">
    <property type="entry name" value="DYNEIN INTERMEDIATE CHAIN"/>
    <property type="match status" value="1"/>
</dbReference>
<dbReference type="GO" id="GO:0036156">
    <property type="term" value="C:inner dynein arm"/>
    <property type="evidence" value="ECO:0007669"/>
    <property type="project" value="TreeGrafter"/>
</dbReference>
<accession>U6M2K1</accession>
<dbReference type="InterPro" id="IPR015943">
    <property type="entry name" value="WD40/YVTN_repeat-like_dom_sf"/>
</dbReference>
<feature type="region of interest" description="Disordered" evidence="4">
    <location>
        <begin position="71"/>
        <end position="108"/>
    </location>
</feature>
<keyword evidence="3" id="KW-0677">Repeat</keyword>
<dbReference type="OrthoDB" id="366230at2759"/>
<evidence type="ECO:0000256" key="3">
    <source>
        <dbReference type="ARBA" id="ARBA00022737"/>
    </source>
</evidence>
<dbReference type="PANTHER" id="PTHR12442:SF5">
    <property type="entry name" value="DYNEIN AXONEMAL INTERMEDIATE CHAIN 3"/>
    <property type="match status" value="1"/>
</dbReference>
<dbReference type="GO" id="GO:0045503">
    <property type="term" value="F:dynein light chain binding"/>
    <property type="evidence" value="ECO:0007669"/>
    <property type="project" value="TreeGrafter"/>
</dbReference>
<evidence type="ECO:0000313" key="5">
    <source>
        <dbReference type="EMBL" id="CDJ55920.1"/>
    </source>
</evidence>
<dbReference type="GO" id="GO:0060294">
    <property type="term" value="P:cilium movement involved in cell motility"/>
    <property type="evidence" value="ECO:0007669"/>
    <property type="project" value="TreeGrafter"/>
</dbReference>
<evidence type="ECO:0000256" key="1">
    <source>
        <dbReference type="ARBA" id="ARBA00022490"/>
    </source>
</evidence>
<dbReference type="VEuPathDB" id="ToxoDB:EMWEY_00000020"/>
<feature type="compositionally biased region" description="Basic and acidic residues" evidence="4">
    <location>
        <begin position="169"/>
        <end position="183"/>
    </location>
</feature>
<dbReference type="InterPro" id="IPR050687">
    <property type="entry name" value="Dynein_IC"/>
</dbReference>
<dbReference type="Proteomes" id="UP000030763">
    <property type="component" value="Unassembled WGS sequence"/>
</dbReference>
<sequence>MVVHQAKLPGAGPPASYSCGVWSPSRPGVLFLGRTDGNLEVWDLRDQLQKPTTISAVSAVQLTSLAFPQLQQQQVPPTHQHTPSNVRKSRKLTRQPPLGEAMATSNERSPSLAYLAAGDATGALRVLKLFPSLTNPNTDELSHISSMLLKDDGRVEYLNEREAVLKKAAEEKNKRQTAERGSEEVEAPPEGETESLELQAMEAEYRAMEAAFLKELQQRATQENTAANPA</sequence>
<keyword evidence="6" id="KW-1185">Reference proteome</keyword>
<dbReference type="GO" id="GO:0045504">
    <property type="term" value="F:dynein heavy chain binding"/>
    <property type="evidence" value="ECO:0007669"/>
    <property type="project" value="TreeGrafter"/>
</dbReference>
<dbReference type="SUPFAM" id="SSF50978">
    <property type="entry name" value="WD40 repeat-like"/>
    <property type="match status" value="1"/>
</dbReference>
<dbReference type="GeneID" id="25333988"/>
<feature type="region of interest" description="Disordered" evidence="4">
    <location>
        <begin position="169"/>
        <end position="196"/>
    </location>
</feature>
<protein>
    <recommendedName>
        <fullName evidence="7">Dynein intermediate chain</fullName>
    </recommendedName>
</protein>
<evidence type="ECO:0008006" key="7">
    <source>
        <dbReference type="Google" id="ProtNLM"/>
    </source>
</evidence>
<dbReference type="AlphaFoldDB" id="U6M2K1"/>
<dbReference type="InterPro" id="IPR036322">
    <property type="entry name" value="WD40_repeat_dom_sf"/>
</dbReference>
<gene>
    <name evidence="5" type="ORF">EMWEY_00000020</name>
</gene>
<dbReference type="GO" id="GO:0036159">
    <property type="term" value="P:inner dynein arm assembly"/>
    <property type="evidence" value="ECO:0007669"/>
    <property type="project" value="TreeGrafter"/>
</dbReference>
<evidence type="ECO:0000313" key="6">
    <source>
        <dbReference type="Proteomes" id="UP000030763"/>
    </source>
</evidence>
<dbReference type="PROSITE" id="PS51257">
    <property type="entry name" value="PROKAR_LIPOPROTEIN"/>
    <property type="match status" value="1"/>
</dbReference>
<feature type="compositionally biased region" description="Acidic residues" evidence="4">
    <location>
        <begin position="184"/>
        <end position="195"/>
    </location>
</feature>
<reference evidence="5" key="1">
    <citation type="submission" date="2013-10" db="EMBL/GenBank/DDBJ databases">
        <title>Genomic analysis of the causative agents of coccidiosis in chickens.</title>
        <authorList>
            <person name="Reid A.J."/>
            <person name="Blake D."/>
            <person name="Billington K."/>
            <person name="Browne H."/>
            <person name="Dunn M."/>
            <person name="Hung S."/>
            <person name="Kawahara F."/>
            <person name="Miranda-Saavedra D."/>
            <person name="Mourier T."/>
            <person name="Nagra H."/>
            <person name="Otto T.D."/>
            <person name="Rawlings N."/>
            <person name="Sanchez A."/>
            <person name="Sanders M."/>
            <person name="Subramaniam C."/>
            <person name="Tay Y."/>
            <person name="Dear P."/>
            <person name="Doerig C."/>
            <person name="Gruber A."/>
            <person name="Parkinson J."/>
            <person name="Shirley M."/>
            <person name="Wan K.L."/>
            <person name="Berriman M."/>
            <person name="Tomley F."/>
            <person name="Pain A."/>
        </authorList>
    </citation>
    <scope>NUCLEOTIDE SEQUENCE [LARGE SCALE GENOMIC DNA]</scope>
    <source>
        <strain evidence="5">Weybridge</strain>
    </source>
</reference>
<feature type="compositionally biased region" description="Low complexity" evidence="4">
    <location>
        <begin position="71"/>
        <end position="83"/>
    </location>
</feature>
<dbReference type="EMBL" id="HG718748">
    <property type="protein sequence ID" value="CDJ55920.1"/>
    <property type="molecule type" value="Genomic_DNA"/>
</dbReference>
<evidence type="ECO:0000256" key="4">
    <source>
        <dbReference type="SAM" id="MobiDB-lite"/>
    </source>
</evidence>
<keyword evidence="1" id="KW-0963">Cytoplasm</keyword>
<dbReference type="Gene3D" id="2.130.10.10">
    <property type="entry name" value="YVTN repeat-like/Quinoprotein amine dehydrogenase"/>
    <property type="match status" value="1"/>
</dbReference>
<evidence type="ECO:0000256" key="2">
    <source>
        <dbReference type="ARBA" id="ARBA00022574"/>
    </source>
</evidence>
<proteinExistence type="predicted"/>
<organism evidence="5 6">
    <name type="scientific">Eimeria maxima</name>
    <name type="common">Coccidian parasite</name>
    <dbReference type="NCBI Taxonomy" id="5804"/>
    <lineage>
        <taxon>Eukaryota</taxon>
        <taxon>Sar</taxon>
        <taxon>Alveolata</taxon>
        <taxon>Apicomplexa</taxon>
        <taxon>Conoidasida</taxon>
        <taxon>Coccidia</taxon>
        <taxon>Eucoccidiorida</taxon>
        <taxon>Eimeriorina</taxon>
        <taxon>Eimeriidae</taxon>
        <taxon>Eimeria</taxon>
    </lineage>
</organism>
<dbReference type="RefSeq" id="XP_013332570.1">
    <property type="nucleotide sequence ID" value="XM_013477116.1"/>
</dbReference>
<name>U6M2K1_EIMMA</name>
<reference evidence="5" key="2">
    <citation type="submission" date="2013-10" db="EMBL/GenBank/DDBJ databases">
        <authorList>
            <person name="Aslett M."/>
        </authorList>
    </citation>
    <scope>NUCLEOTIDE SEQUENCE [LARGE SCALE GENOMIC DNA]</scope>
    <source>
        <strain evidence="5">Weybridge</strain>
    </source>
</reference>